<evidence type="ECO:0000256" key="1">
    <source>
        <dbReference type="SAM" id="MobiDB-lite"/>
    </source>
</evidence>
<dbReference type="Proteomes" id="UP000288216">
    <property type="component" value="Unassembled WGS sequence"/>
</dbReference>
<comment type="caution">
    <text evidence="2">The sequence shown here is derived from an EMBL/GenBank/DDBJ whole genome shotgun (WGS) entry which is preliminary data.</text>
</comment>
<keyword evidence="3" id="KW-1185">Reference proteome</keyword>
<organism evidence="2 3">
    <name type="scientific">Scyliorhinus torazame</name>
    <name type="common">Cloudy catshark</name>
    <name type="synonym">Catulus torazame</name>
    <dbReference type="NCBI Taxonomy" id="75743"/>
    <lineage>
        <taxon>Eukaryota</taxon>
        <taxon>Metazoa</taxon>
        <taxon>Chordata</taxon>
        <taxon>Craniata</taxon>
        <taxon>Vertebrata</taxon>
        <taxon>Chondrichthyes</taxon>
        <taxon>Elasmobranchii</taxon>
        <taxon>Galeomorphii</taxon>
        <taxon>Galeoidea</taxon>
        <taxon>Carcharhiniformes</taxon>
        <taxon>Scyliorhinidae</taxon>
        <taxon>Scyliorhinus</taxon>
    </lineage>
</organism>
<dbReference type="EMBL" id="BFAA01031706">
    <property type="protein sequence ID" value="GCB83134.1"/>
    <property type="molecule type" value="Genomic_DNA"/>
</dbReference>
<feature type="non-terminal residue" evidence="2">
    <location>
        <position position="1"/>
    </location>
</feature>
<dbReference type="InterPro" id="IPR002110">
    <property type="entry name" value="Ankyrin_rpt"/>
</dbReference>
<gene>
    <name evidence="2" type="ORF">scyTo_0023643</name>
</gene>
<proteinExistence type="predicted"/>
<dbReference type="AlphaFoldDB" id="A0A401QCM9"/>
<dbReference type="OrthoDB" id="9995210at2759"/>
<feature type="compositionally biased region" description="Acidic residues" evidence="1">
    <location>
        <begin position="54"/>
        <end position="64"/>
    </location>
</feature>
<dbReference type="SUPFAM" id="SSF48403">
    <property type="entry name" value="Ankyrin repeat"/>
    <property type="match status" value="1"/>
</dbReference>
<protein>
    <submittedName>
        <fullName evidence="2">Uncharacterized protein</fullName>
    </submittedName>
</protein>
<dbReference type="Gene3D" id="1.25.40.20">
    <property type="entry name" value="Ankyrin repeat-containing domain"/>
    <property type="match status" value="1"/>
</dbReference>
<name>A0A401QCM9_SCYTO</name>
<evidence type="ECO:0000313" key="3">
    <source>
        <dbReference type="Proteomes" id="UP000288216"/>
    </source>
</evidence>
<evidence type="ECO:0000313" key="2">
    <source>
        <dbReference type="EMBL" id="GCB83134.1"/>
    </source>
</evidence>
<sequence>HVEVVSFLLDGCRVNPFCKDRWGNTPLDDAIHFNHHHVAKLLRNYQMSYSLPESDSEGAADENTGESGDRPPISLVTKC</sequence>
<accession>A0A401QCM9</accession>
<dbReference type="STRING" id="75743.A0A401QCM9"/>
<dbReference type="Pfam" id="PF13637">
    <property type="entry name" value="Ank_4"/>
    <property type="match status" value="1"/>
</dbReference>
<reference evidence="2 3" key="1">
    <citation type="journal article" date="2018" name="Nat. Ecol. Evol.">
        <title>Shark genomes provide insights into elasmobranch evolution and the origin of vertebrates.</title>
        <authorList>
            <person name="Hara Y"/>
            <person name="Yamaguchi K"/>
            <person name="Onimaru K"/>
            <person name="Kadota M"/>
            <person name="Koyanagi M"/>
            <person name="Keeley SD"/>
            <person name="Tatsumi K"/>
            <person name="Tanaka K"/>
            <person name="Motone F"/>
            <person name="Kageyama Y"/>
            <person name="Nozu R"/>
            <person name="Adachi N"/>
            <person name="Nishimura O"/>
            <person name="Nakagawa R"/>
            <person name="Tanegashima C"/>
            <person name="Kiyatake I"/>
            <person name="Matsumoto R"/>
            <person name="Murakumo K"/>
            <person name="Nishida K"/>
            <person name="Terakita A"/>
            <person name="Kuratani S"/>
            <person name="Sato K"/>
            <person name="Hyodo S Kuraku.S."/>
        </authorList>
    </citation>
    <scope>NUCLEOTIDE SEQUENCE [LARGE SCALE GENOMIC DNA]</scope>
</reference>
<feature type="region of interest" description="Disordered" evidence="1">
    <location>
        <begin position="52"/>
        <end position="79"/>
    </location>
</feature>
<dbReference type="InterPro" id="IPR036770">
    <property type="entry name" value="Ankyrin_rpt-contain_sf"/>
</dbReference>